<dbReference type="Proteomes" id="UP001605036">
    <property type="component" value="Unassembled WGS sequence"/>
</dbReference>
<evidence type="ECO:0000313" key="1">
    <source>
        <dbReference type="EMBL" id="KAL2607741.1"/>
    </source>
</evidence>
<name>A0ABD1XIJ0_9MARC</name>
<organism evidence="1 2">
    <name type="scientific">Riccia fluitans</name>
    <dbReference type="NCBI Taxonomy" id="41844"/>
    <lineage>
        <taxon>Eukaryota</taxon>
        <taxon>Viridiplantae</taxon>
        <taxon>Streptophyta</taxon>
        <taxon>Embryophyta</taxon>
        <taxon>Marchantiophyta</taxon>
        <taxon>Marchantiopsida</taxon>
        <taxon>Marchantiidae</taxon>
        <taxon>Marchantiales</taxon>
        <taxon>Ricciaceae</taxon>
        <taxon>Riccia</taxon>
    </lineage>
</organism>
<protein>
    <submittedName>
        <fullName evidence="1">Uncharacterized protein</fullName>
    </submittedName>
</protein>
<accession>A0ABD1XIJ0</accession>
<reference evidence="1 2" key="1">
    <citation type="submission" date="2024-09" db="EMBL/GenBank/DDBJ databases">
        <title>Chromosome-scale assembly of Riccia fluitans.</title>
        <authorList>
            <person name="Paukszto L."/>
            <person name="Sawicki J."/>
            <person name="Karawczyk K."/>
            <person name="Piernik-Szablinska J."/>
            <person name="Szczecinska M."/>
            <person name="Mazdziarz M."/>
        </authorList>
    </citation>
    <scope>NUCLEOTIDE SEQUENCE [LARGE SCALE GENOMIC DNA]</scope>
    <source>
        <strain evidence="1">Rf_01</strain>
        <tissue evidence="1">Aerial parts of the thallus</tissue>
    </source>
</reference>
<dbReference type="EMBL" id="JBHFFA010000008">
    <property type="protein sequence ID" value="KAL2607741.1"/>
    <property type="molecule type" value="Genomic_DNA"/>
</dbReference>
<evidence type="ECO:0000313" key="2">
    <source>
        <dbReference type="Proteomes" id="UP001605036"/>
    </source>
</evidence>
<comment type="caution">
    <text evidence="1">The sequence shown here is derived from an EMBL/GenBank/DDBJ whole genome shotgun (WGS) entry which is preliminary data.</text>
</comment>
<sequence>MERAKHPVWNVMWQNIATWERGGNDEHPRTANLRRNDRTVADFESLKRTSVETGGGIQKQRLSLGDAVSDTVLELSRVCEDLAQ</sequence>
<keyword evidence="2" id="KW-1185">Reference proteome</keyword>
<proteinExistence type="predicted"/>
<gene>
    <name evidence="1" type="ORF">R1flu_026314</name>
</gene>
<dbReference type="AlphaFoldDB" id="A0ABD1XIJ0"/>